<proteinExistence type="predicted"/>
<sequence length="45" mass="4766">MTALIPALPTLMIFRVGILDDPCSGEVSISSPALEIVYSQAMTGR</sequence>
<accession>A0A6M8HR77</accession>
<dbReference type="KEGG" id="lck:HN018_12750"/>
<reference evidence="1 2" key="1">
    <citation type="journal article" date="2014" name="World J. Microbiol. Biotechnol.">
        <title>Biodiversity and physiological characteristics of Antarctic and Arctic lichens-associated bacteria.</title>
        <authorList>
            <person name="Lee Y.M."/>
            <person name="Kim E.H."/>
            <person name="Lee H.K."/>
            <person name="Hong S.G."/>
        </authorList>
    </citation>
    <scope>NUCLEOTIDE SEQUENCE [LARGE SCALE GENOMIC DNA]</scope>
    <source>
        <strain evidence="1 2">PAMC 26569</strain>
    </source>
</reference>
<dbReference type="Proteomes" id="UP000500767">
    <property type="component" value="Chromosome"/>
</dbReference>
<evidence type="ECO:0000313" key="2">
    <source>
        <dbReference type="Proteomes" id="UP000500767"/>
    </source>
</evidence>
<dbReference type="RefSeq" id="WP_171836324.1">
    <property type="nucleotide sequence ID" value="NZ_CP053708.1"/>
</dbReference>
<organism evidence="1 2">
    <name type="scientific">Lichenicola cladoniae</name>
    <dbReference type="NCBI Taxonomy" id="1484109"/>
    <lineage>
        <taxon>Bacteria</taxon>
        <taxon>Pseudomonadati</taxon>
        <taxon>Pseudomonadota</taxon>
        <taxon>Alphaproteobacteria</taxon>
        <taxon>Acetobacterales</taxon>
        <taxon>Acetobacteraceae</taxon>
        <taxon>Lichenicola</taxon>
    </lineage>
</organism>
<keyword evidence="2" id="KW-1185">Reference proteome</keyword>
<evidence type="ECO:0000313" key="1">
    <source>
        <dbReference type="EMBL" id="QKE90796.1"/>
    </source>
</evidence>
<gene>
    <name evidence="1" type="ORF">HN018_12750</name>
</gene>
<name>A0A6M8HR77_9PROT</name>
<dbReference type="EMBL" id="CP053708">
    <property type="protein sequence ID" value="QKE90796.1"/>
    <property type="molecule type" value="Genomic_DNA"/>
</dbReference>
<protein>
    <submittedName>
        <fullName evidence="1">Uncharacterized protein</fullName>
    </submittedName>
</protein>
<dbReference type="AlphaFoldDB" id="A0A6M8HR77"/>